<organism evidence="1 2">
    <name type="scientific">Glaciimonas immobilis</name>
    <dbReference type="NCBI Taxonomy" id="728004"/>
    <lineage>
        <taxon>Bacteria</taxon>
        <taxon>Pseudomonadati</taxon>
        <taxon>Pseudomonadota</taxon>
        <taxon>Betaproteobacteria</taxon>
        <taxon>Burkholderiales</taxon>
        <taxon>Oxalobacteraceae</taxon>
        <taxon>Glaciimonas</taxon>
    </lineage>
</organism>
<dbReference type="EMBL" id="JACHHQ010000003">
    <property type="protein sequence ID" value="MBB5199588.1"/>
    <property type="molecule type" value="Genomic_DNA"/>
</dbReference>
<name>A0A840RRH5_9BURK</name>
<protein>
    <submittedName>
        <fullName evidence="1">Uncharacterized protein</fullName>
    </submittedName>
</protein>
<dbReference type="Proteomes" id="UP000571084">
    <property type="component" value="Unassembled WGS sequence"/>
</dbReference>
<evidence type="ECO:0000313" key="2">
    <source>
        <dbReference type="Proteomes" id="UP000571084"/>
    </source>
</evidence>
<gene>
    <name evidence="1" type="ORF">HNR39_001420</name>
</gene>
<keyword evidence="2" id="KW-1185">Reference proteome</keyword>
<reference evidence="1 2" key="1">
    <citation type="submission" date="2020-08" db="EMBL/GenBank/DDBJ databases">
        <title>Genomic Encyclopedia of Type Strains, Phase IV (KMG-IV): sequencing the most valuable type-strain genomes for metagenomic binning, comparative biology and taxonomic classification.</title>
        <authorList>
            <person name="Goeker M."/>
        </authorList>
    </citation>
    <scope>NUCLEOTIDE SEQUENCE [LARGE SCALE GENOMIC DNA]</scope>
    <source>
        <strain evidence="1 2">DSM 23240</strain>
    </source>
</reference>
<dbReference type="AlphaFoldDB" id="A0A840RRH5"/>
<sequence>MQDSDVDPIDLYAKRPWIVLNTTYDIEAWIDSYNRDLQHAIKKNNATGYGICFFLELGGEIYLHTTQEGDVMLDVTPDAEWVSPVITAATGVAAPGSQIWALPGDTLTQLILGLSNMIAATRIVLDHPFKVPKY</sequence>
<comment type="caution">
    <text evidence="1">The sequence shown here is derived from an EMBL/GenBank/DDBJ whole genome shotgun (WGS) entry which is preliminary data.</text>
</comment>
<proteinExistence type="predicted"/>
<evidence type="ECO:0000313" key="1">
    <source>
        <dbReference type="EMBL" id="MBB5199588.1"/>
    </source>
</evidence>
<accession>A0A840RRH5</accession>
<dbReference type="RefSeq" id="WP_168056564.1">
    <property type="nucleotide sequence ID" value="NZ_JAAOZT010000010.1"/>
</dbReference>